<reference evidence="10" key="1">
    <citation type="submission" date="2025-08" db="UniProtKB">
        <authorList>
            <consortium name="RefSeq"/>
        </authorList>
    </citation>
    <scope>IDENTIFICATION</scope>
    <source>
        <tissue evidence="10">Muscle</tissue>
    </source>
</reference>
<evidence type="ECO:0000313" key="10">
    <source>
        <dbReference type="RefSeq" id="XP_022240825.1"/>
    </source>
</evidence>
<organism evidence="9 10">
    <name type="scientific">Limulus polyphemus</name>
    <name type="common">Atlantic horseshoe crab</name>
    <dbReference type="NCBI Taxonomy" id="6850"/>
    <lineage>
        <taxon>Eukaryota</taxon>
        <taxon>Metazoa</taxon>
        <taxon>Ecdysozoa</taxon>
        <taxon>Arthropoda</taxon>
        <taxon>Chelicerata</taxon>
        <taxon>Merostomata</taxon>
        <taxon>Xiphosura</taxon>
        <taxon>Limulidae</taxon>
        <taxon>Limulus</taxon>
    </lineage>
</organism>
<evidence type="ECO:0000256" key="6">
    <source>
        <dbReference type="ARBA" id="ARBA00023170"/>
    </source>
</evidence>
<keyword evidence="5 8" id="KW-0472">Membrane</keyword>
<name>A0ABM1SB20_LIMPO</name>
<protein>
    <submittedName>
        <fullName evidence="10">Uncharacterized protein LOC111085627</fullName>
    </submittedName>
</protein>
<evidence type="ECO:0000256" key="7">
    <source>
        <dbReference type="ARBA" id="ARBA00023180"/>
    </source>
</evidence>
<evidence type="ECO:0000256" key="4">
    <source>
        <dbReference type="ARBA" id="ARBA00022989"/>
    </source>
</evidence>
<sequence>MISHLLPSRRNRLIVLERFLSYFITSFIERRRPIETIDDALKTDAHFLYFPGSSMSSFLKESNYEAYREAWKRSLENNLGDNVKINDYFIEATNGHIFLGERLWLSFFSQYLFKGISNCPLHVSTERMREEYLCFGLQKASPLILPLNEGITRLTEAGLVLFWERKYFFKFLGQGPCKLETTTLQESGDLTPLTLNDVGVVFVLLLCGYAVALAALFFELLMNNRIRNHSKSRRLKVCSLW</sequence>
<dbReference type="RefSeq" id="XP_022240825.1">
    <property type="nucleotide sequence ID" value="XM_022385117.1"/>
</dbReference>
<feature type="transmembrane region" description="Helical" evidence="8">
    <location>
        <begin position="198"/>
        <end position="221"/>
    </location>
</feature>
<evidence type="ECO:0000313" key="9">
    <source>
        <dbReference type="Proteomes" id="UP000694941"/>
    </source>
</evidence>
<keyword evidence="9" id="KW-1185">Reference proteome</keyword>
<keyword evidence="6" id="KW-0675">Receptor</keyword>
<evidence type="ECO:0000256" key="8">
    <source>
        <dbReference type="SAM" id="Phobius"/>
    </source>
</evidence>
<dbReference type="Proteomes" id="UP000694941">
    <property type="component" value="Unplaced"/>
</dbReference>
<evidence type="ECO:0000256" key="2">
    <source>
        <dbReference type="ARBA" id="ARBA00022475"/>
    </source>
</evidence>
<evidence type="ECO:0000256" key="3">
    <source>
        <dbReference type="ARBA" id="ARBA00022692"/>
    </source>
</evidence>
<dbReference type="InterPro" id="IPR052192">
    <property type="entry name" value="Insect_Ionotropic_Sensory_Rcpt"/>
</dbReference>
<gene>
    <name evidence="10" type="primary">LOC111085627</name>
</gene>
<evidence type="ECO:0000256" key="1">
    <source>
        <dbReference type="ARBA" id="ARBA00004651"/>
    </source>
</evidence>
<keyword evidence="2" id="KW-1003">Cell membrane</keyword>
<dbReference type="PANTHER" id="PTHR42643">
    <property type="entry name" value="IONOTROPIC RECEPTOR 20A-RELATED"/>
    <property type="match status" value="1"/>
</dbReference>
<keyword evidence="4 8" id="KW-1133">Transmembrane helix</keyword>
<dbReference type="PANTHER" id="PTHR42643:SF24">
    <property type="entry name" value="IONOTROPIC RECEPTOR 60A"/>
    <property type="match status" value="1"/>
</dbReference>
<accession>A0ABM1SB20</accession>
<proteinExistence type="predicted"/>
<comment type="subcellular location">
    <subcellularLocation>
        <location evidence="1">Cell membrane</location>
        <topology evidence="1">Multi-pass membrane protein</topology>
    </subcellularLocation>
</comment>
<dbReference type="SUPFAM" id="SSF53850">
    <property type="entry name" value="Periplasmic binding protein-like II"/>
    <property type="match status" value="1"/>
</dbReference>
<dbReference type="Gene3D" id="3.40.190.10">
    <property type="entry name" value="Periplasmic binding protein-like II"/>
    <property type="match status" value="2"/>
</dbReference>
<keyword evidence="3 8" id="KW-0812">Transmembrane</keyword>
<evidence type="ECO:0000256" key="5">
    <source>
        <dbReference type="ARBA" id="ARBA00023136"/>
    </source>
</evidence>
<dbReference type="GeneID" id="111085627"/>
<keyword evidence="7" id="KW-0325">Glycoprotein</keyword>